<proteinExistence type="predicted"/>
<name>A0A239HFK5_9BACT</name>
<reference evidence="1 2" key="1">
    <citation type="submission" date="2017-06" db="EMBL/GenBank/DDBJ databases">
        <authorList>
            <person name="Kim H.J."/>
            <person name="Triplett B.A."/>
        </authorList>
    </citation>
    <scope>NUCLEOTIDE SEQUENCE [LARGE SCALE GENOMIC DNA]</scope>
    <source>
        <strain evidence="1 2">DSM 18704</strain>
    </source>
</reference>
<dbReference type="RefSeq" id="WP_089407876.1">
    <property type="nucleotide sequence ID" value="NZ_FZOU01000002.1"/>
</dbReference>
<protein>
    <submittedName>
        <fullName evidence="1">SIR2-like domain-containing protein</fullName>
    </submittedName>
</protein>
<keyword evidence="2" id="KW-1185">Reference proteome</keyword>
<evidence type="ECO:0000313" key="2">
    <source>
        <dbReference type="Proteomes" id="UP000198356"/>
    </source>
</evidence>
<gene>
    <name evidence="1" type="ORF">SAMN05421770_102386</name>
</gene>
<sequence length="389" mass="42732">MKFKTYQYSKHWTETVSTSSDDAAVEAAKRAGKQLESILSSTLLSENLVILTGLGTSLCIKDSAGNALAPTMPDLWKAIKAATPDFDTLLARVQQPKDTHGWKEDVELLLSRCQMAVVLNSDAIVQAFIDKAEALIADKCGFLKFLPVGTGLPIHEAFLRKLAQRPTRLPRAKLFTTNYDLCFESAAGSAGFVLIDGFSHASPQVFDGVHFSYDIVRRDSDNDAPTYIPNTLQLLKLHGSVDWERDSAGMVRRVSHPAKPVIIYPKNGKFESSFSQPYFEMMARFQSALRMPNAGLLVVGFGFNDAHLVGPIESSLRSNSSLKMVVVGPSYESKMPDLVTSLEKLIEAGDRRLTIVAAGFEDLVSAIPDLKAPSEDELHTARIRQVINK</sequence>
<dbReference type="Pfam" id="PF13289">
    <property type="entry name" value="SIR2_2"/>
    <property type="match status" value="1"/>
</dbReference>
<evidence type="ECO:0000313" key="1">
    <source>
        <dbReference type="EMBL" id="SNS80137.1"/>
    </source>
</evidence>
<accession>A0A239HFK5</accession>
<organism evidence="1 2">
    <name type="scientific">Granulicella rosea</name>
    <dbReference type="NCBI Taxonomy" id="474952"/>
    <lineage>
        <taxon>Bacteria</taxon>
        <taxon>Pseudomonadati</taxon>
        <taxon>Acidobacteriota</taxon>
        <taxon>Terriglobia</taxon>
        <taxon>Terriglobales</taxon>
        <taxon>Acidobacteriaceae</taxon>
        <taxon>Granulicella</taxon>
    </lineage>
</organism>
<dbReference type="AlphaFoldDB" id="A0A239HFK5"/>
<dbReference type="OrthoDB" id="9808492at2"/>
<dbReference type="Proteomes" id="UP000198356">
    <property type="component" value="Unassembled WGS sequence"/>
</dbReference>
<dbReference type="EMBL" id="FZOU01000002">
    <property type="protein sequence ID" value="SNS80137.1"/>
    <property type="molecule type" value="Genomic_DNA"/>
</dbReference>